<proteinExistence type="predicted"/>
<reference evidence="1 2" key="1">
    <citation type="submission" date="2019-11" db="EMBL/GenBank/DDBJ databases">
        <title>Whole genome sequence of Oryza granulata.</title>
        <authorList>
            <person name="Li W."/>
        </authorList>
    </citation>
    <scope>NUCLEOTIDE SEQUENCE [LARGE SCALE GENOMIC DNA]</scope>
    <source>
        <strain evidence="2">cv. Menghai</strain>
        <tissue evidence="1">Leaf</tissue>
    </source>
</reference>
<dbReference type="AlphaFoldDB" id="A0A6G1ECV3"/>
<keyword evidence="2" id="KW-1185">Reference proteome</keyword>
<accession>A0A6G1ECV3</accession>
<evidence type="ECO:0000313" key="2">
    <source>
        <dbReference type="Proteomes" id="UP000479710"/>
    </source>
</evidence>
<sequence length="60" mass="6920">MGFGEEFDYYSRFDSTGSVAIWGWEDGRERREEERERDCFASISLGRTIKLAGVHANSIK</sequence>
<protein>
    <submittedName>
        <fullName evidence="1">Uncharacterized protein</fullName>
    </submittedName>
</protein>
<gene>
    <name evidence="1" type="ORF">E2562_037405</name>
</gene>
<dbReference type="EMBL" id="SPHZ02000004">
    <property type="protein sequence ID" value="KAF0922501.1"/>
    <property type="molecule type" value="Genomic_DNA"/>
</dbReference>
<dbReference type="Proteomes" id="UP000479710">
    <property type="component" value="Unassembled WGS sequence"/>
</dbReference>
<evidence type="ECO:0000313" key="1">
    <source>
        <dbReference type="EMBL" id="KAF0922501.1"/>
    </source>
</evidence>
<organism evidence="1 2">
    <name type="scientific">Oryza meyeriana var. granulata</name>
    <dbReference type="NCBI Taxonomy" id="110450"/>
    <lineage>
        <taxon>Eukaryota</taxon>
        <taxon>Viridiplantae</taxon>
        <taxon>Streptophyta</taxon>
        <taxon>Embryophyta</taxon>
        <taxon>Tracheophyta</taxon>
        <taxon>Spermatophyta</taxon>
        <taxon>Magnoliopsida</taxon>
        <taxon>Liliopsida</taxon>
        <taxon>Poales</taxon>
        <taxon>Poaceae</taxon>
        <taxon>BOP clade</taxon>
        <taxon>Oryzoideae</taxon>
        <taxon>Oryzeae</taxon>
        <taxon>Oryzinae</taxon>
        <taxon>Oryza</taxon>
        <taxon>Oryza meyeriana</taxon>
    </lineage>
</organism>
<name>A0A6G1ECV3_9ORYZ</name>
<comment type="caution">
    <text evidence="1">The sequence shown here is derived from an EMBL/GenBank/DDBJ whole genome shotgun (WGS) entry which is preliminary data.</text>
</comment>